<dbReference type="InterPro" id="IPR050194">
    <property type="entry name" value="Glycosyltransferase_grp1"/>
</dbReference>
<dbReference type="EMBL" id="QCZG01000006">
    <property type="protein sequence ID" value="PWA12715.1"/>
    <property type="molecule type" value="Genomic_DNA"/>
</dbReference>
<keyword evidence="3" id="KW-0808">Transferase</keyword>
<comment type="caution">
    <text evidence="3">The sequence shown here is derived from an EMBL/GenBank/DDBJ whole genome shotgun (WGS) entry which is preliminary data.</text>
</comment>
<dbReference type="Pfam" id="PF00534">
    <property type="entry name" value="Glycos_transf_1"/>
    <property type="match status" value="1"/>
</dbReference>
<keyword evidence="4" id="KW-1185">Reference proteome</keyword>
<dbReference type="RefSeq" id="WP_116553706.1">
    <property type="nucleotide sequence ID" value="NZ_QCZG01000006.1"/>
</dbReference>
<dbReference type="PANTHER" id="PTHR45947">
    <property type="entry name" value="SULFOQUINOVOSYL TRANSFERASE SQD2"/>
    <property type="match status" value="1"/>
</dbReference>
<dbReference type="AlphaFoldDB" id="A0A2U1K640"/>
<dbReference type="PANTHER" id="PTHR45947:SF14">
    <property type="entry name" value="SLL1723 PROTEIN"/>
    <property type="match status" value="1"/>
</dbReference>
<name>A0A2U1K640_9BACI</name>
<feature type="domain" description="Glycosyltransferase subfamily 4-like N-terminal" evidence="2">
    <location>
        <begin position="15"/>
        <end position="214"/>
    </location>
</feature>
<dbReference type="InterPro" id="IPR001296">
    <property type="entry name" value="Glyco_trans_1"/>
</dbReference>
<dbReference type="Gene3D" id="3.40.50.2000">
    <property type="entry name" value="Glycogen Phosphorylase B"/>
    <property type="match status" value="2"/>
</dbReference>
<evidence type="ECO:0000259" key="1">
    <source>
        <dbReference type="Pfam" id="PF00534"/>
    </source>
</evidence>
<evidence type="ECO:0000259" key="2">
    <source>
        <dbReference type="Pfam" id="PF13439"/>
    </source>
</evidence>
<dbReference type="SUPFAM" id="SSF53756">
    <property type="entry name" value="UDP-Glycosyltransferase/glycogen phosphorylase"/>
    <property type="match status" value="1"/>
</dbReference>
<accession>A0A2U1K640</accession>
<dbReference type="InterPro" id="IPR028098">
    <property type="entry name" value="Glyco_trans_4-like_N"/>
</dbReference>
<evidence type="ECO:0000313" key="4">
    <source>
        <dbReference type="Proteomes" id="UP000245998"/>
    </source>
</evidence>
<dbReference type="GO" id="GO:0016757">
    <property type="term" value="F:glycosyltransferase activity"/>
    <property type="evidence" value="ECO:0007669"/>
    <property type="project" value="InterPro"/>
</dbReference>
<evidence type="ECO:0000313" key="3">
    <source>
        <dbReference type="EMBL" id="PWA12715.1"/>
    </source>
</evidence>
<dbReference type="OrthoDB" id="9815550at2"/>
<feature type="domain" description="Glycosyl transferase family 1" evidence="1">
    <location>
        <begin position="219"/>
        <end position="386"/>
    </location>
</feature>
<gene>
    <name evidence="3" type="ORF">DCC39_04580</name>
</gene>
<organism evidence="3 4">
    <name type="scientific">Pueribacillus theae</name>
    <dbReference type="NCBI Taxonomy" id="2171751"/>
    <lineage>
        <taxon>Bacteria</taxon>
        <taxon>Bacillati</taxon>
        <taxon>Bacillota</taxon>
        <taxon>Bacilli</taxon>
        <taxon>Bacillales</taxon>
        <taxon>Bacillaceae</taxon>
        <taxon>Pueribacillus</taxon>
    </lineage>
</organism>
<proteinExistence type="predicted"/>
<dbReference type="CDD" id="cd03801">
    <property type="entry name" value="GT4_PimA-like"/>
    <property type="match status" value="1"/>
</dbReference>
<sequence length="411" mass="47094">MKILLASYYPLPSLGGIWTFVSQLKNQLESCGHTVDIFSLNSESGNYRIIGEQEMDRRQLQLNQRKRPRKQVIPFKQQKDGNSLMLNVEANCYYMELSALNYSLEQYDIIHAQDVIAANVISKIKPKSIPLVLSAHGYLSGAIFYHLKNQYRNFNDNQIKNLSEYKYHNSLEKEGYRSSDLIHTQSKWMFNKLINEFSVSPQKLRTFPYAIDIKQLLNKTEAKSAISKPKDKKVILYSGRLVYLKGIHHLIDALGQLKKHRNDWVCWILGEGDLKKELQLQCQRLGIANQVEFLGTKNNVLDYLKQADLFVLPSLQDTQPHSVMEAQVAGVPVIVSNAAGLPEMVTNGETGFIASVGDSQQLFREMNYLLNNDPIRERLASRAKEWGENHWSLTKLANNTLEMYKQAKNIL</sequence>
<reference evidence="3 4" key="1">
    <citation type="submission" date="2018-04" db="EMBL/GenBank/DDBJ databases">
        <title>Camelliibacillus theae gen. nov., sp. nov., isolated from Pu'er tea.</title>
        <authorList>
            <person name="Niu L."/>
        </authorList>
    </citation>
    <scope>NUCLEOTIDE SEQUENCE [LARGE SCALE GENOMIC DNA]</scope>
    <source>
        <strain evidence="3 4">T8</strain>
    </source>
</reference>
<protein>
    <submittedName>
        <fullName evidence="3">Glycosyltransferase family 1 protein</fullName>
    </submittedName>
</protein>
<dbReference type="Pfam" id="PF13439">
    <property type="entry name" value="Glyco_transf_4"/>
    <property type="match status" value="1"/>
</dbReference>
<dbReference type="Proteomes" id="UP000245998">
    <property type="component" value="Unassembled WGS sequence"/>
</dbReference>